<sequence length="310" mass="34280">MLRSLRANWWFILLLMACGHKPAQELSVIFGGDVMLDRGIRVQISRQGMGYFTDDLIPEISKADYTIINLECPATDIVAPLTKKYVFRAEPAWLADLRKAGITHGILANNHSYDQGRDGLVSTARNMALSGITPIGFGQTQTAACAPVVLLKNGMEVAIFSSVTLPLEGWMYLDDSPGMCQASIDDLVQSVSAYRAAHPASFIVVTLHWGVEYQSTPTATQREQAKALVMVGTDLIIGHHPHVVQTYERINGKPVFYSLGNLIFDNPRTITHRGILVKLTLRPKENDITIIPYEAVKNKPIIRSSEITSY</sequence>
<dbReference type="InterPro" id="IPR019079">
    <property type="entry name" value="Capsule_synth_CapA"/>
</dbReference>
<dbReference type="RefSeq" id="WP_254162700.1">
    <property type="nucleotide sequence ID" value="NZ_JAHESF010000007.1"/>
</dbReference>
<dbReference type="PROSITE" id="PS51257">
    <property type="entry name" value="PROKAR_LIPOPROTEIN"/>
    <property type="match status" value="1"/>
</dbReference>
<protein>
    <submittedName>
        <fullName evidence="3">CapA family protein</fullName>
    </submittedName>
</protein>
<proteinExistence type="inferred from homology"/>
<evidence type="ECO:0000256" key="1">
    <source>
        <dbReference type="ARBA" id="ARBA00005662"/>
    </source>
</evidence>
<evidence type="ECO:0000313" key="4">
    <source>
        <dbReference type="Proteomes" id="UP001319200"/>
    </source>
</evidence>
<dbReference type="SUPFAM" id="SSF56300">
    <property type="entry name" value="Metallo-dependent phosphatases"/>
    <property type="match status" value="1"/>
</dbReference>
<evidence type="ECO:0000259" key="2">
    <source>
        <dbReference type="SMART" id="SM00854"/>
    </source>
</evidence>
<dbReference type="CDD" id="cd07381">
    <property type="entry name" value="MPP_CapA"/>
    <property type="match status" value="1"/>
</dbReference>
<comment type="similarity">
    <text evidence="1">Belongs to the CapA family.</text>
</comment>
<reference evidence="3 4" key="1">
    <citation type="submission" date="2021-05" db="EMBL/GenBank/DDBJ databases">
        <title>A Polyphasic approach of four new species of the genus Ohtaekwangia: Ohtaekwangia histidinii sp. nov., Ohtaekwangia cretensis sp. nov., Ohtaekwangia indiensis sp. nov., Ohtaekwangia reichenbachii sp. nov. from diverse environment.</title>
        <authorList>
            <person name="Octaviana S."/>
        </authorList>
    </citation>
    <scope>NUCLEOTIDE SEQUENCE [LARGE SCALE GENOMIC DNA]</scope>
    <source>
        <strain evidence="3 4">PWU4</strain>
    </source>
</reference>
<evidence type="ECO:0000313" key="3">
    <source>
        <dbReference type="EMBL" id="MBT1697029.1"/>
    </source>
</evidence>
<dbReference type="Pfam" id="PF09587">
    <property type="entry name" value="PGA_cap"/>
    <property type="match status" value="1"/>
</dbReference>
<dbReference type="InterPro" id="IPR029052">
    <property type="entry name" value="Metallo-depent_PP-like"/>
</dbReference>
<keyword evidence="4" id="KW-1185">Reference proteome</keyword>
<name>A0AAP2GIG5_9BACT</name>
<dbReference type="Gene3D" id="3.60.21.10">
    <property type="match status" value="1"/>
</dbReference>
<accession>A0AAP2GIG5</accession>
<comment type="caution">
    <text evidence="3">The sequence shown here is derived from an EMBL/GenBank/DDBJ whole genome shotgun (WGS) entry which is preliminary data.</text>
</comment>
<dbReference type="InterPro" id="IPR052169">
    <property type="entry name" value="CW_Biosynth-Accessory"/>
</dbReference>
<dbReference type="EMBL" id="JAHESF010000007">
    <property type="protein sequence ID" value="MBT1697029.1"/>
    <property type="molecule type" value="Genomic_DNA"/>
</dbReference>
<dbReference type="AlphaFoldDB" id="A0AAP2GIG5"/>
<dbReference type="Proteomes" id="UP001319200">
    <property type="component" value="Unassembled WGS sequence"/>
</dbReference>
<dbReference type="PANTHER" id="PTHR33393:SF13">
    <property type="entry name" value="PGA BIOSYNTHESIS PROTEIN CAPA"/>
    <property type="match status" value="1"/>
</dbReference>
<dbReference type="PANTHER" id="PTHR33393">
    <property type="entry name" value="POLYGLUTAMINE SYNTHESIS ACCESSORY PROTEIN RV0574C-RELATED"/>
    <property type="match status" value="1"/>
</dbReference>
<gene>
    <name evidence="3" type="ORF">KK083_09100</name>
</gene>
<dbReference type="SMART" id="SM00854">
    <property type="entry name" value="PGA_cap"/>
    <property type="match status" value="1"/>
</dbReference>
<feature type="domain" description="Capsule synthesis protein CapA" evidence="2">
    <location>
        <begin position="27"/>
        <end position="266"/>
    </location>
</feature>
<organism evidence="3 4">
    <name type="scientific">Chryseosolibacter histidini</name>
    <dbReference type="NCBI Taxonomy" id="2782349"/>
    <lineage>
        <taxon>Bacteria</taxon>
        <taxon>Pseudomonadati</taxon>
        <taxon>Bacteroidota</taxon>
        <taxon>Cytophagia</taxon>
        <taxon>Cytophagales</taxon>
        <taxon>Chryseotaleaceae</taxon>
        <taxon>Chryseosolibacter</taxon>
    </lineage>
</organism>